<keyword evidence="2" id="KW-0540">Nuclease</keyword>
<dbReference type="OrthoDB" id="9802901at2"/>
<dbReference type="GO" id="GO:0008270">
    <property type="term" value="F:zinc ion binding"/>
    <property type="evidence" value="ECO:0007669"/>
    <property type="project" value="InterPro"/>
</dbReference>
<keyword evidence="3" id="KW-1185">Reference proteome</keyword>
<dbReference type="InterPro" id="IPR002711">
    <property type="entry name" value="HNH"/>
</dbReference>
<proteinExistence type="predicted"/>
<dbReference type="RefSeq" id="WP_074891423.1">
    <property type="nucleotide sequence ID" value="NZ_FOXO01000036.1"/>
</dbReference>
<gene>
    <name evidence="2" type="ORF">SAMN04487928_13624</name>
</gene>
<keyword evidence="2" id="KW-0255">Endonuclease</keyword>
<dbReference type="Proteomes" id="UP000182624">
    <property type="component" value="Unassembled WGS sequence"/>
</dbReference>
<dbReference type="PANTHER" id="PTHR33877">
    <property type="entry name" value="SLL1193 PROTEIN"/>
    <property type="match status" value="1"/>
</dbReference>
<dbReference type="SMART" id="SM00507">
    <property type="entry name" value="HNHc"/>
    <property type="match status" value="1"/>
</dbReference>
<dbReference type="InterPro" id="IPR052892">
    <property type="entry name" value="NA-targeting_endonuclease"/>
</dbReference>
<dbReference type="GO" id="GO:0004519">
    <property type="term" value="F:endonuclease activity"/>
    <property type="evidence" value="ECO:0007669"/>
    <property type="project" value="UniProtKB-KW"/>
</dbReference>
<keyword evidence="2" id="KW-0378">Hydrolase</keyword>
<evidence type="ECO:0000313" key="2">
    <source>
        <dbReference type="EMBL" id="SFQ34418.1"/>
    </source>
</evidence>
<dbReference type="EMBL" id="FOXO01000036">
    <property type="protein sequence ID" value="SFQ34418.1"/>
    <property type="molecule type" value="Genomic_DNA"/>
</dbReference>
<organism evidence="2 3">
    <name type="scientific">Butyrivibrio proteoclasticus</name>
    <dbReference type="NCBI Taxonomy" id="43305"/>
    <lineage>
        <taxon>Bacteria</taxon>
        <taxon>Bacillati</taxon>
        <taxon>Bacillota</taxon>
        <taxon>Clostridia</taxon>
        <taxon>Lachnospirales</taxon>
        <taxon>Lachnospiraceae</taxon>
        <taxon>Butyrivibrio</taxon>
    </lineage>
</organism>
<accession>A0A1I5XR51</accession>
<dbReference type="CDD" id="cd00085">
    <property type="entry name" value="HNHc"/>
    <property type="match status" value="1"/>
</dbReference>
<dbReference type="Gene3D" id="1.10.30.50">
    <property type="match status" value="1"/>
</dbReference>
<evidence type="ECO:0000313" key="3">
    <source>
        <dbReference type="Proteomes" id="UP000182624"/>
    </source>
</evidence>
<dbReference type="GO" id="GO:0003676">
    <property type="term" value="F:nucleic acid binding"/>
    <property type="evidence" value="ECO:0007669"/>
    <property type="project" value="InterPro"/>
</dbReference>
<reference evidence="3" key="1">
    <citation type="submission" date="2016-10" db="EMBL/GenBank/DDBJ databases">
        <authorList>
            <person name="Varghese N."/>
            <person name="Submissions S."/>
        </authorList>
    </citation>
    <scope>NUCLEOTIDE SEQUENCE [LARGE SCALE GENOMIC DNA]</scope>
    <source>
        <strain evidence="3">P18</strain>
    </source>
</reference>
<evidence type="ECO:0000259" key="1">
    <source>
        <dbReference type="SMART" id="SM00507"/>
    </source>
</evidence>
<dbReference type="PANTHER" id="PTHR33877:SF1">
    <property type="entry name" value="TYPE IV METHYL-DIRECTED RESTRICTION ENZYME ECOKMCRA"/>
    <property type="match status" value="1"/>
</dbReference>
<name>A0A1I5XR51_9FIRM</name>
<protein>
    <submittedName>
        <fullName evidence="2">HNH endonuclease</fullName>
    </submittedName>
</protein>
<feature type="domain" description="HNH nuclease" evidence="1">
    <location>
        <begin position="10"/>
        <end position="63"/>
    </location>
</feature>
<dbReference type="Pfam" id="PF01844">
    <property type="entry name" value="HNH"/>
    <property type="match status" value="1"/>
</dbReference>
<dbReference type="InterPro" id="IPR003615">
    <property type="entry name" value="HNH_nuc"/>
</dbReference>
<sequence length="99" mass="11553">MRGIKNHKLQLKDRIMAKTGGVCAACGKHLERQKVTIDHYVPKYNGGTDDERNLLPLCRNCNRQKSSRMVVAEDYYRFLGKRYCEMASEYRNELERPVS</sequence>
<dbReference type="AlphaFoldDB" id="A0A1I5XR51"/>